<comment type="caution">
    <text evidence="1">The sequence shown here is derived from an EMBL/GenBank/DDBJ whole genome shotgun (WGS) entry which is preliminary data.</text>
</comment>
<gene>
    <name evidence="1" type="ORF">EB241_01165</name>
</gene>
<name>A0A3N6SJ34_9GAMM</name>
<evidence type="ECO:0000313" key="1">
    <source>
        <dbReference type="EMBL" id="RQM39953.1"/>
    </source>
</evidence>
<accession>A0A3N6SJ34</accession>
<dbReference type="EMBL" id="RHHM01000001">
    <property type="protein sequence ID" value="RQM39953.1"/>
    <property type="molecule type" value="Genomic_DNA"/>
</dbReference>
<keyword evidence="2" id="KW-1185">Reference proteome</keyword>
<organism evidence="1 2">
    <name type="scientific">Erwinia psidii</name>
    <dbReference type="NCBI Taxonomy" id="69224"/>
    <lineage>
        <taxon>Bacteria</taxon>
        <taxon>Pseudomonadati</taxon>
        <taxon>Pseudomonadota</taxon>
        <taxon>Gammaproteobacteria</taxon>
        <taxon>Enterobacterales</taxon>
        <taxon>Erwiniaceae</taxon>
        <taxon>Erwinia</taxon>
    </lineage>
</organism>
<dbReference type="AlphaFoldDB" id="A0A3N6SJ34"/>
<evidence type="ECO:0000313" key="2">
    <source>
        <dbReference type="Proteomes" id="UP000279457"/>
    </source>
</evidence>
<reference evidence="1 2" key="1">
    <citation type="submission" date="2018-10" db="EMBL/GenBank/DDBJ databases">
        <title>Draft genome sequence for the type isolate of Erwinia psidii, agent causal of bacterial blight in guava (Psidium guajava) and wilt and die-back of Eucalyptus spp.</title>
        <authorList>
            <person name="Hermenegildo P.S."/>
            <person name="Santos S.A."/>
            <person name="Guimaraes L.M.S."/>
            <person name="Vidigal P.M.P."/>
            <person name="Pereira I.C."/>
            <person name="Badel J.L."/>
            <person name="Alfenas-Zerbini P."/>
            <person name="Ferreira M.A.S.V."/>
            <person name="Alfenas A.C."/>
        </authorList>
    </citation>
    <scope>NUCLEOTIDE SEQUENCE [LARGE SCALE GENOMIC DNA]</scope>
    <source>
        <strain evidence="1 2">IBSBF 435</strain>
    </source>
</reference>
<proteinExistence type="predicted"/>
<dbReference type="Proteomes" id="UP000279457">
    <property type="component" value="Unassembled WGS sequence"/>
</dbReference>
<sequence>MEGPYWLKWRKKSNQTISVLHEVWFIDDEYHAGRKFCLKAKKSYKKAEICCVFHANLPD</sequence>
<protein>
    <submittedName>
        <fullName evidence="1">Uncharacterized protein</fullName>
    </submittedName>
</protein>